<protein>
    <submittedName>
        <fullName evidence="1">Uncharacterized protein</fullName>
    </submittedName>
</protein>
<reference evidence="1 2" key="1">
    <citation type="submission" date="2012-10" db="EMBL/GenBank/DDBJ databases">
        <authorList>
            <person name="Harkins D.M."/>
            <person name="Durkin A.S."/>
            <person name="Brinkac L.M."/>
            <person name="Haft D.H."/>
            <person name="Selengut J.D."/>
            <person name="Sanka R."/>
            <person name="DePew J."/>
            <person name="Purushe J."/>
            <person name="Chanthongthip A."/>
            <person name="Lattana O."/>
            <person name="Phetsouvanh R."/>
            <person name="Newton P.N."/>
            <person name="Vinetz J.M."/>
            <person name="Sutton G.G."/>
            <person name="Nierman W.C."/>
            <person name="Fouts D.E."/>
        </authorList>
    </citation>
    <scope>NUCLEOTIDE SEQUENCE [LARGE SCALE GENOMIC DNA]</scope>
    <source>
        <strain evidence="1 2">UI 12758</strain>
    </source>
</reference>
<evidence type="ECO:0000313" key="1">
    <source>
        <dbReference type="EMBL" id="EKR53393.1"/>
    </source>
</evidence>
<dbReference type="AlphaFoldDB" id="A0A0E2D0K1"/>
<name>A0A0E2D0K1_LEPIR</name>
<evidence type="ECO:0000313" key="2">
    <source>
        <dbReference type="Proteomes" id="UP000001340"/>
    </source>
</evidence>
<gene>
    <name evidence="1" type="ORF">LEP1GSC105_4764</name>
</gene>
<comment type="caution">
    <text evidence="1">The sequence shown here is derived from an EMBL/GenBank/DDBJ whole genome shotgun (WGS) entry which is preliminary data.</text>
</comment>
<dbReference type="Proteomes" id="UP000001340">
    <property type="component" value="Unassembled WGS sequence"/>
</dbReference>
<sequence length="101" mass="11758">MEKSNFSGLVAYYSPALEMTFQEFPLETKKSIRNLFWKASNSDTSSAMDLIEKNIQESNEFAPDMDIMIQVFQYSNIFEGPNLIFEFKRNIKVNGHNQPHK</sequence>
<dbReference type="EMBL" id="AHNR02000065">
    <property type="protein sequence ID" value="EKR53393.1"/>
    <property type="molecule type" value="Genomic_DNA"/>
</dbReference>
<dbReference type="RefSeq" id="WP_000415756.1">
    <property type="nucleotide sequence ID" value="NZ_AHNR02000065.1"/>
</dbReference>
<accession>A0A0E2D0K1</accession>
<organism evidence="1 2">
    <name type="scientific">Leptospira interrogans str. UI 12758</name>
    <dbReference type="NCBI Taxonomy" id="1049938"/>
    <lineage>
        <taxon>Bacteria</taxon>
        <taxon>Pseudomonadati</taxon>
        <taxon>Spirochaetota</taxon>
        <taxon>Spirochaetia</taxon>
        <taxon>Leptospirales</taxon>
        <taxon>Leptospiraceae</taxon>
        <taxon>Leptospira</taxon>
    </lineage>
</organism>
<proteinExistence type="predicted"/>